<protein>
    <recommendedName>
        <fullName evidence="6">FAD-binding PCMH-type domain-containing protein</fullName>
    </recommendedName>
</protein>
<dbReference type="AlphaFoldDB" id="A0AA39CE43"/>
<keyword evidence="4" id="KW-0274">FAD</keyword>
<dbReference type="GO" id="GO:0016491">
    <property type="term" value="F:oxidoreductase activity"/>
    <property type="evidence" value="ECO:0007669"/>
    <property type="project" value="UniProtKB-KW"/>
</dbReference>
<dbReference type="GO" id="GO:0071949">
    <property type="term" value="F:FAD binding"/>
    <property type="evidence" value="ECO:0007669"/>
    <property type="project" value="InterPro"/>
</dbReference>
<evidence type="ECO:0000313" key="8">
    <source>
        <dbReference type="Proteomes" id="UP001172673"/>
    </source>
</evidence>
<keyword evidence="8" id="KW-1185">Reference proteome</keyword>
<evidence type="ECO:0000313" key="7">
    <source>
        <dbReference type="EMBL" id="KAJ9604941.1"/>
    </source>
</evidence>
<comment type="caution">
    <text evidence="7">The sequence shown here is derived from an EMBL/GenBank/DDBJ whole genome shotgun (WGS) entry which is preliminary data.</text>
</comment>
<evidence type="ECO:0000256" key="2">
    <source>
        <dbReference type="ARBA" id="ARBA00005466"/>
    </source>
</evidence>
<comment type="cofactor">
    <cofactor evidence="1">
        <name>FAD</name>
        <dbReference type="ChEBI" id="CHEBI:57692"/>
    </cofactor>
</comment>
<dbReference type="Gene3D" id="3.40.462.20">
    <property type="match status" value="1"/>
</dbReference>
<accession>A0AA39CE43</accession>
<dbReference type="PROSITE" id="PS51387">
    <property type="entry name" value="FAD_PCMH"/>
    <property type="match status" value="1"/>
</dbReference>
<keyword evidence="5" id="KW-0560">Oxidoreductase</keyword>
<gene>
    <name evidence="7" type="ORF">H2200_010330</name>
</gene>
<evidence type="ECO:0000256" key="4">
    <source>
        <dbReference type="ARBA" id="ARBA00022827"/>
    </source>
</evidence>
<dbReference type="Pfam" id="PF08031">
    <property type="entry name" value="BBE"/>
    <property type="match status" value="1"/>
</dbReference>
<dbReference type="SUPFAM" id="SSF56176">
    <property type="entry name" value="FAD-binding/transporter-associated domain-like"/>
    <property type="match status" value="1"/>
</dbReference>
<proteinExistence type="inferred from homology"/>
<dbReference type="Gene3D" id="3.30.465.10">
    <property type="match status" value="1"/>
</dbReference>
<keyword evidence="3" id="KW-0285">Flavoprotein</keyword>
<dbReference type="PANTHER" id="PTHR42973:SF39">
    <property type="entry name" value="FAD-BINDING PCMH-TYPE DOMAIN-CONTAINING PROTEIN"/>
    <property type="match status" value="1"/>
</dbReference>
<dbReference type="InterPro" id="IPR016166">
    <property type="entry name" value="FAD-bd_PCMH"/>
</dbReference>
<dbReference type="InterPro" id="IPR036318">
    <property type="entry name" value="FAD-bd_PCMH-like_sf"/>
</dbReference>
<sequence length="497" mass="53942">MPSVLSQRRKPVSPNHVSELRQLLHDTSAELRTSTDVDYDRSVARWSKAAVKPAGLVVVPTTTEEVSIVVKYAAEENLDVAVKGGGHSTAGASSTDGGLLFDLDKMRTVRVDSDKKLFIVGGGANWGDVDQAAAPYNLATVGGTVADTGVGGLTLGGGYGWLSGLYGLSIDILIQCTVVLANGDVVTASEQNNADLFWALRGAGQNFGVATEFIFQAFDVSPDVYAGLLLFEPTPHNIQRVTEAVNRTYAINSAGQIKVAGRGTGGMGFMRPPGLDAAMIAVPIIYFGTAEQGQAVYRDFFDLDPKISTMSMVPYAEINKFLAPPYGLRASMKGAAFTLPLRPAFVQKLFEEYQKFGDGNDDAQGSILLWELLDTRKVTELDAGSFANRGTHGNVLICPIWTKPENDAAYREWARHINEKFKKELADHSGEEVGPAVEVTTIRGRKKATQFYGNYDHYDEKSKDIFGDNYEKLQALKTRYDPGNVFNKLFSISPLAN</sequence>
<evidence type="ECO:0000256" key="1">
    <source>
        <dbReference type="ARBA" id="ARBA00001974"/>
    </source>
</evidence>
<dbReference type="Gene3D" id="3.30.43.10">
    <property type="entry name" value="Uridine Diphospho-n-acetylenolpyruvylglucosamine Reductase, domain 2"/>
    <property type="match status" value="1"/>
</dbReference>
<feature type="domain" description="FAD-binding PCMH-type" evidence="6">
    <location>
        <begin position="49"/>
        <end position="220"/>
    </location>
</feature>
<evidence type="ECO:0000256" key="3">
    <source>
        <dbReference type="ARBA" id="ARBA00022630"/>
    </source>
</evidence>
<dbReference type="InterPro" id="IPR016167">
    <property type="entry name" value="FAD-bd_PCMH_sub1"/>
</dbReference>
<dbReference type="InterPro" id="IPR006094">
    <property type="entry name" value="Oxid_FAD_bind_N"/>
</dbReference>
<comment type="similarity">
    <text evidence="2">Belongs to the oxygen-dependent FAD-linked oxidoreductase family.</text>
</comment>
<dbReference type="EMBL" id="JAPDRK010000017">
    <property type="protein sequence ID" value="KAJ9604941.1"/>
    <property type="molecule type" value="Genomic_DNA"/>
</dbReference>
<organism evidence="7 8">
    <name type="scientific">Cladophialophora chaetospira</name>
    <dbReference type="NCBI Taxonomy" id="386627"/>
    <lineage>
        <taxon>Eukaryota</taxon>
        <taxon>Fungi</taxon>
        <taxon>Dikarya</taxon>
        <taxon>Ascomycota</taxon>
        <taxon>Pezizomycotina</taxon>
        <taxon>Eurotiomycetes</taxon>
        <taxon>Chaetothyriomycetidae</taxon>
        <taxon>Chaetothyriales</taxon>
        <taxon>Herpotrichiellaceae</taxon>
        <taxon>Cladophialophora</taxon>
    </lineage>
</organism>
<dbReference type="InterPro" id="IPR050416">
    <property type="entry name" value="FAD-linked_Oxidoreductase"/>
</dbReference>
<dbReference type="Pfam" id="PF01565">
    <property type="entry name" value="FAD_binding_4"/>
    <property type="match status" value="1"/>
</dbReference>
<reference evidence="7" key="1">
    <citation type="submission" date="2022-10" db="EMBL/GenBank/DDBJ databases">
        <title>Culturing micro-colonial fungi from biological soil crusts in the Mojave desert and describing Neophaeococcomyces mojavensis, and introducing the new genera and species Taxawa tesnikishii.</title>
        <authorList>
            <person name="Kurbessoian T."/>
            <person name="Stajich J.E."/>
        </authorList>
    </citation>
    <scope>NUCLEOTIDE SEQUENCE</scope>
    <source>
        <strain evidence="7">TK_41</strain>
    </source>
</reference>
<dbReference type="PANTHER" id="PTHR42973">
    <property type="entry name" value="BINDING OXIDOREDUCTASE, PUTATIVE (AFU_ORTHOLOGUE AFUA_1G17690)-RELATED"/>
    <property type="match status" value="1"/>
</dbReference>
<dbReference type="InterPro" id="IPR012951">
    <property type="entry name" value="BBE"/>
</dbReference>
<dbReference type="Proteomes" id="UP001172673">
    <property type="component" value="Unassembled WGS sequence"/>
</dbReference>
<name>A0AA39CE43_9EURO</name>
<dbReference type="InterPro" id="IPR016169">
    <property type="entry name" value="FAD-bd_PCMH_sub2"/>
</dbReference>
<evidence type="ECO:0000259" key="6">
    <source>
        <dbReference type="PROSITE" id="PS51387"/>
    </source>
</evidence>
<evidence type="ECO:0000256" key="5">
    <source>
        <dbReference type="ARBA" id="ARBA00023002"/>
    </source>
</evidence>